<gene>
    <name evidence="1" type="ORF">HY30_00290</name>
</gene>
<accession>A0A062UFT2</accession>
<dbReference type="PATRIC" id="fig|1280947.3.peg.55"/>
<dbReference type="STRING" id="1280947.HY30_00290"/>
<dbReference type="RefSeq" id="WP_034735790.1">
    <property type="nucleotide sequence ID" value="NZ_AWFG01000001.1"/>
</dbReference>
<evidence type="ECO:0000313" key="2">
    <source>
        <dbReference type="Proteomes" id="UP000027190"/>
    </source>
</evidence>
<sequence>MKISLFVASLGLLSLGGCETMYEPTLLERETLYNDQNIFIYSDFEESFEGDRYWNFWAQNNNTYPICLGLTLAPNASTSGHSFEGKHYISPGQTKGVGYVYAPAQFEIESDVWNPDTIGNC</sequence>
<keyword evidence="2" id="KW-1185">Reference proteome</keyword>
<dbReference type="AlphaFoldDB" id="A0A062UFT2"/>
<dbReference type="PROSITE" id="PS51257">
    <property type="entry name" value="PROKAR_LIPOPROTEIN"/>
    <property type="match status" value="1"/>
</dbReference>
<evidence type="ECO:0000313" key="1">
    <source>
        <dbReference type="EMBL" id="KCZ60803.1"/>
    </source>
</evidence>
<name>A0A062UFT2_9PROT</name>
<evidence type="ECO:0008006" key="3">
    <source>
        <dbReference type="Google" id="ProtNLM"/>
    </source>
</evidence>
<reference evidence="1 2" key="1">
    <citation type="journal article" date="2014" name="Antonie Van Leeuwenhoek">
        <title>Hyphomonas beringensis sp. nov. and Hyphomonas chukchiensis sp. nov., isolated from surface seawater of the Bering Sea and Chukchi Sea.</title>
        <authorList>
            <person name="Li C."/>
            <person name="Lai Q."/>
            <person name="Li G."/>
            <person name="Dong C."/>
            <person name="Wang J."/>
            <person name="Liao Y."/>
            <person name="Shao Z."/>
        </authorList>
    </citation>
    <scope>NUCLEOTIDE SEQUENCE [LARGE SCALE GENOMIC DNA]</scope>
    <source>
        <strain evidence="1 2">BH-BN04-4</strain>
    </source>
</reference>
<dbReference type="EMBL" id="AWFG01000001">
    <property type="protein sequence ID" value="KCZ60803.1"/>
    <property type="molecule type" value="Genomic_DNA"/>
</dbReference>
<dbReference type="OrthoDB" id="7631008at2"/>
<comment type="caution">
    <text evidence="1">The sequence shown here is derived from an EMBL/GenBank/DDBJ whole genome shotgun (WGS) entry which is preliminary data.</text>
</comment>
<organism evidence="1 2">
    <name type="scientific">Hyphomonas chukchiensis</name>
    <dbReference type="NCBI Taxonomy" id="1280947"/>
    <lineage>
        <taxon>Bacteria</taxon>
        <taxon>Pseudomonadati</taxon>
        <taxon>Pseudomonadota</taxon>
        <taxon>Alphaproteobacteria</taxon>
        <taxon>Hyphomonadales</taxon>
        <taxon>Hyphomonadaceae</taxon>
        <taxon>Hyphomonas</taxon>
    </lineage>
</organism>
<proteinExistence type="predicted"/>
<dbReference type="Proteomes" id="UP000027190">
    <property type="component" value="Unassembled WGS sequence"/>
</dbReference>
<protein>
    <recommendedName>
        <fullName evidence="3">Lipoprotein</fullName>
    </recommendedName>
</protein>